<keyword evidence="3" id="KW-1185">Reference proteome</keyword>
<feature type="non-terminal residue" evidence="2">
    <location>
        <position position="78"/>
    </location>
</feature>
<protein>
    <submittedName>
        <fullName evidence="2">Receptor-like protein kinase ANXUR2</fullName>
    </submittedName>
</protein>
<accession>A0A392QMW9</accession>
<evidence type="ECO:0000313" key="2">
    <source>
        <dbReference type="EMBL" id="MCI24876.1"/>
    </source>
</evidence>
<name>A0A392QMW9_9FABA</name>
<keyword evidence="2" id="KW-0418">Kinase</keyword>
<dbReference type="AlphaFoldDB" id="A0A392QMW9"/>
<keyword evidence="2" id="KW-0675">Receptor</keyword>
<organism evidence="2 3">
    <name type="scientific">Trifolium medium</name>
    <dbReference type="NCBI Taxonomy" id="97028"/>
    <lineage>
        <taxon>Eukaryota</taxon>
        <taxon>Viridiplantae</taxon>
        <taxon>Streptophyta</taxon>
        <taxon>Embryophyta</taxon>
        <taxon>Tracheophyta</taxon>
        <taxon>Spermatophyta</taxon>
        <taxon>Magnoliopsida</taxon>
        <taxon>eudicotyledons</taxon>
        <taxon>Gunneridae</taxon>
        <taxon>Pentapetalae</taxon>
        <taxon>rosids</taxon>
        <taxon>fabids</taxon>
        <taxon>Fabales</taxon>
        <taxon>Fabaceae</taxon>
        <taxon>Papilionoideae</taxon>
        <taxon>50 kb inversion clade</taxon>
        <taxon>NPAAA clade</taxon>
        <taxon>Hologalegina</taxon>
        <taxon>IRL clade</taxon>
        <taxon>Trifolieae</taxon>
        <taxon>Trifolium</taxon>
    </lineage>
</organism>
<keyword evidence="2" id="KW-0808">Transferase</keyword>
<dbReference type="GO" id="GO:0016301">
    <property type="term" value="F:kinase activity"/>
    <property type="evidence" value="ECO:0007669"/>
    <property type="project" value="UniProtKB-KW"/>
</dbReference>
<evidence type="ECO:0000313" key="3">
    <source>
        <dbReference type="Proteomes" id="UP000265520"/>
    </source>
</evidence>
<dbReference type="EMBL" id="LXQA010144064">
    <property type="protein sequence ID" value="MCI24876.1"/>
    <property type="molecule type" value="Genomic_DNA"/>
</dbReference>
<reference evidence="2 3" key="1">
    <citation type="journal article" date="2018" name="Front. Plant Sci.">
        <title>Red Clover (Trifolium pratense) and Zigzag Clover (T. medium) - A Picture of Genomic Similarities and Differences.</title>
        <authorList>
            <person name="Dluhosova J."/>
            <person name="Istvanek J."/>
            <person name="Nedelnik J."/>
            <person name="Repkova J."/>
        </authorList>
    </citation>
    <scope>NUCLEOTIDE SEQUENCE [LARGE SCALE GENOMIC DNA]</scope>
    <source>
        <strain evidence="3">cv. 10/8</strain>
        <tissue evidence="2">Leaf</tissue>
    </source>
</reference>
<sequence length="78" mass="9059">MMHMMILLSTVAVMSDLGWGARGAAWSWRRQLWAWEEEMLEECRTLLSDIVLQPNVAYQWLWRPDPGGGYSVRGAYDL</sequence>
<dbReference type="Proteomes" id="UP000265520">
    <property type="component" value="Unassembled WGS sequence"/>
</dbReference>
<feature type="signal peptide" evidence="1">
    <location>
        <begin position="1"/>
        <end position="20"/>
    </location>
</feature>
<keyword evidence="1" id="KW-0732">Signal</keyword>
<feature type="chain" id="PRO_5017217516" evidence="1">
    <location>
        <begin position="21"/>
        <end position="78"/>
    </location>
</feature>
<proteinExistence type="predicted"/>
<comment type="caution">
    <text evidence="2">The sequence shown here is derived from an EMBL/GenBank/DDBJ whole genome shotgun (WGS) entry which is preliminary data.</text>
</comment>
<evidence type="ECO:0000256" key="1">
    <source>
        <dbReference type="SAM" id="SignalP"/>
    </source>
</evidence>